<reference evidence="9" key="1">
    <citation type="submission" date="2012-01" db="EMBL/GenBank/DDBJ databases">
        <title>Complete sequence of chromosome of Thermobacillus composti KWC4.</title>
        <authorList>
            <person name="Lucas S."/>
            <person name="Han J."/>
            <person name="Lapidus A."/>
            <person name="Cheng J.-F."/>
            <person name="Goodwin L."/>
            <person name="Pitluck S."/>
            <person name="Peters L."/>
            <person name="Ovchinnikova G."/>
            <person name="Teshima H."/>
            <person name="Detter J.C."/>
            <person name="Han C."/>
            <person name="Tapia R."/>
            <person name="Land M."/>
            <person name="Hauser L."/>
            <person name="Kyrpides N."/>
            <person name="Ivanova N."/>
            <person name="Pagani I."/>
            <person name="Anderson I."/>
            <person name="Woyke T."/>
        </authorList>
    </citation>
    <scope>NUCLEOTIDE SEQUENCE [LARGE SCALE GENOMIC DNA]</scope>
    <source>
        <strain evidence="9">DSM 18247 / JCM 13945 / KWC4</strain>
    </source>
</reference>
<dbReference type="InterPro" id="IPR036890">
    <property type="entry name" value="HATPase_C_sf"/>
</dbReference>
<proteinExistence type="predicted"/>
<keyword evidence="4" id="KW-0067">ATP-binding</keyword>
<dbReference type="InterPro" id="IPR010559">
    <property type="entry name" value="Sig_transdc_His_kin_internal"/>
</dbReference>
<dbReference type="KEGG" id="tco:Theco_0456"/>
<dbReference type="eggNOG" id="COG2972">
    <property type="taxonomic scope" value="Bacteria"/>
</dbReference>
<evidence type="ECO:0000256" key="1">
    <source>
        <dbReference type="ARBA" id="ARBA00022679"/>
    </source>
</evidence>
<keyword evidence="5" id="KW-0902">Two-component regulatory system</keyword>
<dbReference type="STRING" id="717605.Theco_0456"/>
<dbReference type="InterPro" id="IPR005467">
    <property type="entry name" value="His_kinase_dom"/>
</dbReference>
<keyword evidence="3 8" id="KW-0418">Kinase</keyword>
<dbReference type="RefSeq" id="WP_015253437.1">
    <property type="nucleotide sequence ID" value="NC_019897.1"/>
</dbReference>
<protein>
    <submittedName>
        <fullName evidence="8">HAMP domain-containing protein,histidine kinase</fullName>
    </submittedName>
</protein>
<feature type="transmembrane region" description="Helical" evidence="6">
    <location>
        <begin position="294"/>
        <end position="315"/>
    </location>
</feature>
<evidence type="ECO:0000256" key="2">
    <source>
        <dbReference type="ARBA" id="ARBA00022741"/>
    </source>
</evidence>
<keyword evidence="2" id="KW-0547">Nucleotide-binding</keyword>
<dbReference type="AlphaFoldDB" id="L0E8P9"/>
<keyword evidence="6" id="KW-0472">Membrane</keyword>
<keyword evidence="9" id="KW-1185">Reference proteome</keyword>
<dbReference type="SUPFAM" id="SSF55874">
    <property type="entry name" value="ATPase domain of HSP90 chaperone/DNA topoisomerase II/histidine kinase"/>
    <property type="match status" value="1"/>
</dbReference>
<dbReference type="GO" id="GO:0016020">
    <property type="term" value="C:membrane"/>
    <property type="evidence" value="ECO:0007669"/>
    <property type="project" value="InterPro"/>
</dbReference>
<dbReference type="PROSITE" id="PS50109">
    <property type="entry name" value="HIS_KIN"/>
    <property type="match status" value="1"/>
</dbReference>
<keyword evidence="1" id="KW-0808">Transferase</keyword>
<keyword evidence="6" id="KW-1133">Transmembrane helix</keyword>
<dbReference type="GO" id="GO:0000155">
    <property type="term" value="F:phosphorelay sensor kinase activity"/>
    <property type="evidence" value="ECO:0007669"/>
    <property type="project" value="InterPro"/>
</dbReference>
<evidence type="ECO:0000256" key="6">
    <source>
        <dbReference type="SAM" id="Phobius"/>
    </source>
</evidence>
<dbReference type="PANTHER" id="PTHR34220">
    <property type="entry name" value="SENSOR HISTIDINE KINASE YPDA"/>
    <property type="match status" value="1"/>
</dbReference>
<dbReference type="PANTHER" id="PTHR34220:SF7">
    <property type="entry name" value="SENSOR HISTIDINE KINASE YPDA"/>
    <property type="match status" value="1"/>
</dbReference>
<feature type="domain" description="Histidine kinase" evidence="7">
    <location>
        <begin position="481"/>
        <end position="590"/>
    </location>
</feature>
<evidence type="ECO:0000259" key="7">
    <source>
        <dbReference type="PROSITE" id="PS50109"/>
    </source>
</evidence>
<dbReference type="EMBL" id="CP003255">
    <property type="protein sequence ID" value="AGA56673.1"/>
    <property type="molecule type" value="Genomic_DNA"/>
</dbReference>
<keyword evidence="6" id="KW-0812">Transmembrane</keyword>
<accession>L0E8P9</accession>
<dbReference type="Proteomes" id="UP000010795">
    <property type="component" value="Chromosome"/>
</dbReference>
<organism evidence="8 9">
    <name type="scientific">Thermobacillus composti (strain DSM 18247 / JCM 13945 / KWC4)</name>
    <dbReference type="NCBI Taxonomy" id="717605"/>
    <lineage>
        <taxon>Bacteria</taxon>
        <taxon>Bacillati</taxon>
        <taxon>Bacillota</taxon>
        <taxon>Bacilli</taxon>
        <taxon>Bacillales</taxon>
        <taxon>Paenibacillaceae</taxon>
        <taxon>Thermobacillus</taxon>
    </lineage>
</organism>
<dbReference type="GO" id="GO:0005524">
    <property type="term" value="F:ATP binding"/>
    <property type="evidence" value="ECO:0007669"/>
    <property type="project" value="UniProtKB-KW"/>
</dbReference>
<evidence type="ECO:0000313" key="8">
    <source>
        <dbReference type="EMBL" id="AGA56673.1"/>
    </source>
</evidence>
<dbReference type="Gene3D" id="6.10.340.10">
    <property type="match status" value="1"/>
</dbReference>
<evidence type="ECO:0000256" key="4">
    <source>
        <dbReference type="ARBA" id="ARBA00022840"/>
    </source>
</evidence>
<name>L0E8P9_THECK</name>
<dbReference type="Pfam" id="PF02518">
    <property type="entry name" value="HATPase_c"/>
    <property type="match status" value="1"/>
</dbReference>
<dbReference type="InterPro" id="IPR050640">
    <property type="entry name" value="Bact_2-comp_sensor_kinase"/>
</dbReference>
<gene>
    <name evidence="8" type="ordered locus">Theco_0456</name>
</gene>
<dbReference type="InterPro" id="IPR003594">
    <property type="entry name" value="HATPase_dom"/>
</dbReference>
<dbReference type="Pfam" id="PF06580">
    <property type="entry name" value="His_kinase"/>
    <property type="match status" value="1"/>
</dbReference>
<dbReference type="HOGENOM" id="CLU_020473_6_0_9"/>
<evidence type="ECO:0000256" key="5">
    <source>
        <dbReference type="ARBA" id="ARBA00023012"/>
    </source>
</evidence>
<evidence type="ECO:0000256" key="3">
    <source>
        <dbReference type="ARBA" id="ARBA00022777"/>
    </source>
</evidence>
<sequence length="596" mass="67241">MFRWLVQPFRKSIRNKLMLGMVLIAAIPVIVVTLLAMRNAHDSMEEEIIQSNRSRLTWVGEYLDERLRRLNNLIYSILYSPAYVDNIDLLDSDSLGRQFSAQSALMDLLTSTLYSEIDSLHGIELYTMTKNKLFYVSNQEFAITNTESIPEPWQQMFENRLDVQIVNHPSQPGRFYLMRTINRFEDRSKQGGILLDVRWDMLGGVLNMANPEDESLVYIADGEGNPLYRYGDADLEPAAFAGILRDAAATGEAGVVEHGEYYVFYSAAPSWPLFVVKIVPASLINASANKTGQYGLVIGLISVLVSAGMAVFIALQTSKPIVRLAKSMQRFNVLAPTGPADFRPGKSRIDEIGMLEAKFASMTERLRDHITTEYVLNLQRQTAQLKALQAQINPHFLHNTLQMIGGMAMSKPPHEIYQVIRALSEMFRYIVRESDLSTLGKELAHVGNFMYIQERRFPNKLRFTVEVEPGLEGCAIPKLSLQPIVENAVKYGLEAEIGDDWHVRIICARSGETVVITVRDNGAGIAPERLSQLQRQLQASHDPVWENEERIGLRNVNARIRMHFGPPYGVWIDSLRGEGTTVTVTIPYSTEGRDER</sequence>
<evidence type="ECO:0000313" key="9">
    <source>
        <dbReference type="Proteomes" id="UP000010795"/>
    </source>
</evidence>
<dbReference type="Gene3D" id="3.30.565.10">
    <property type="entry name" value="Histidine kinase-like ATPase, C-terminal domain"/>
    <property type="match status" value="1"/>
</dbReference>